<name>A0A8S0ZV83_ARCPL</name>
<sequence>MSTSRMERPGRRAKAGSLSGLSGGLPSVPSATSGVRRQRSLEWGGDRYSSSDDDRPPQPPPLADRVFASLLAQATQQFDSKFSMLLILDIKSKRNMILRLN</sequence>
<comment type="caution">
    <text evidence="3">The sequence shown here is derived from an EMBL/GenBank/DDBJ whole genome shotgun (WGS) entry which is preliminary data.</text>
</comment>
<protein>
    <submittedName>
        <fullName evidence="3">Uncharacterized protein</fullName>
    </submittedName>
</protein>
<dbReference type="EMBL" id="CADEBD010000300">
    <property type="protein sequence ID" value="CAB3236165.1"/>
    <property type="molecule type" value="Genomic_DNA"/>
</dbReference>
<keyword evidence="4" id="KW-1185">Reference proteome</keyword>
<gene>
    <name evidence="2" type="ORF">APLA_LOCUS3580</name>
    <name evidence="3" type="ORF">APLA_LOCUS7262</name>
</gene>
<evidence type="ECO:0000313" key="4">
    <source>
        <dbReference type="Proteomes" id="UP000494106"/>
    </source>
</evidence>
<evidence type="ECO:0000256" key="1">
    <source>
        <dbReference type="SAM" id="MobiDB-lite"/>
    </source>
</evidence>
<accession>A0A8S0ZV83</accession>
<evidence type="ECO:0000313" key="2">
    <source>
        <dbReference type="EMBL" id="CAB3228378.1"/>
    </source>
</evidence>
<feature type="compositionally biased region" description="Basic and acidic residues" evidence="1">
    <location>
        <begin position="1"/>
        <end position="10"/>
    </location>
</feature>
<reference evidence="4 5" key="1">
    <citation type="submission" date="2020-04" db="EMBL/GenBank/DDBJ databases">
        <authorList>
            <person name="Wallbank WR R."/>
            <person name="Pardo Diaz C."/>
            <person name="Kozak K."/>
            <person name="Martin S."/>
            <person name="Jiggins C."/>
            <person name="Moest M."/>
            <person name="Warren A I."/>
            <person name="Byers J.R.P. K."/>
            <person name="Montejo-Kovacevich G."/>
            <person name="Yen C E."/>
        </authorList>
    </citation>
    <scope>NUCLEOTIDE SEQUENCE [LARGE SCALE GENOMIC DNA]</scope>
</reference>
<organism evidence="3 5">
    <name type="scientific">Arctia plantaginis</name>
    <name type="common">Wood tiger moth</name>
    <name type="synonym">Phalaena plantaginis</name>
    <dbReference type="NCBI Taxonomy" id="874455"/>
    <lineage>
        <taxon>Eukaryota</taxon>
        <taxon>Metazoa</taxon>
        <taxon>Ecdysozoa</taxon>
        <taxon>Arthropoda</taxon>
        <taxon>Hexapoda</taxon>
        <taxon>Insecta</taxon>
        <taxon>Pterygota</taxon>
        <taxon>Neoptera</taxon>
        <taxon>Endopterygota</taxon>
        <taxon>Lepidoptera</taxon>
        <taxon>Glossata</taxon>
        <taxon>Ditrysia</taxon>
        <taxon>Noctuoidea</taxon>
        <taxon>Erebidae</taxon>
        <taxon>Arctiinae</taxon>
        <taxon>Arctia</taxon>
    </lineage>
</organism>
<dbReference type="OrthoDB" id="6819506at2759"/>
<dbReference type="AlphaFoldDB" id="A0A8S0ZV83"/>
<evidence type="ECO:0000313" key="5">
    <source>
        <dbReference type="Proteomes" id="UP000494256"/>
    </source>
</evidence>
<proteinExistence type="predicted"/>
<feature type="region of interest" description="Disordered" evidence="1">
    <location>
        <begin position="1"/>
        <end position="63"/>
    </location>
</feature>
<dbReference type="Proteomes" id="UP000494256">
    <property type="component" value="Unassembled WGS sequence"/>
</dbReference>
<dbReference type="Proteomes" id="UP000494106">
    <property type="component" value="Unassembled WGS sequence"/>
</dbReference>
<dbReference type="EMBL" id="CADEBC010000346">
    <property type="protein sequence ID" value="CAB3228378.1"/>
    <property type="molecule type" value="Genomic_DNA"/>
</dbReference>
<evidence type="ECO:0000313" key="3">
    <source>
        <dbReference type="EMBL" id="CAB3236165.1"/>
    </source>
</evidence>